<organism evidence="6 7">
    <name type="scientific">Protaetiibacter larvae</name>
    <dbReference type="NCBI Taxonomy" id="2592654"/>
    <lineage>
        <taxon>Bacteria</taxon>
        <taxon>Bacillati</taxon>
        <taxon>Actinomycetota</taxon>
        <taxon>Actinomycetes</taxon>
        <taxon>Micrococcales</taxon>
        <taxon>Microbacteriaceae</taxon>
        <taxon>Protaetiibacter</taxon>
    </lineage>
</organism>
<evidence type="ECO:0000259" key="5">
    <source>
        <dbReference type="PROSITE" id="PS50893"/>
    </source>
</evidence>
<dbReference type="PROSITE" id="PS50893">
    <property type="entry name" value="ABC_TRANSPORTER_2"/>
    <property type="match status" value="1"/>
</dbReference>
<dbReference type="FunFam" id="3.40.50.300:FF:000134">
    <property type="entry name" value="Iron-enterobactin ABC transporter ATP-binding protein"/>
    <property type="match status" value="1"/>
</dbReference>
<proteinExistence type="predicted"/>
<dbReference type="RefSeq" id="WP_149326031.1">
    <property type="nucleotide sequence ID" value="NZ_CP043504.1"/>
</dbReference>
<dbReference type="KEGG" id="lyk:FLP23_11745"/>
<reference evidence="6 7" key="1">
    <citation type="submission" date="2019-09" db="EMBL/GenBank/DDBJ databases">
        <title>Genome sequencing of strain KACC 19322.</title>
        <authorList>
            <person name="Heo J."/>
            <person name="Kim S.-J."/>
            <person name="Kim J.-S."/>
            <person name="Hong S.-B."/>
            <person name="Kwon S.-W."/>
        </authorList>
    </citation>
    <scope>NUCLEOTIDE SEQUENCE [LARGE SCALE GENOMIC DNA]</scope>
    <source>
        <strain evidence="6 7">KACC 19322</strain>
    </source>
</reference>
<name>A0A5C1Y9W9_9MICO</name>
<dbReference type="AlphaFoldDB" id="A0A5C1Y9W9"/>
<dbReference type="GO" id="GO:0005524">
    <property type="term" value="F:ATP binding"/>
    <property type="evidence" value="ECO:0007669"/>
    <property type="project" value="UniProtKB-KW"/>
</dbReference>
<dbReference type="PROSITE" id="PS00211">
    <property type="entry name" value="ABC_TRANSPORTER_1"/>
    <property type="match status" value="1"/>
</dbReference>
<dbReference type="InterPro" id="IPR003439">
    <property type="entry name" value="ABC_transporter-like_ATP-bd"/>
</dbReference>
<dbReference type="PANTHER" id="PTHR42794">
    <property type="entry name" value="HEMIN IMPORT ATP-BINDING PROTEIN HMUV"/>
    <property type="match status" value="1"/>
</dbReference>
<keyword evidence="3 6" id="KW-0067">ATP-binding</keyword>
<accession>A0A5C1Y9W9</accession>
<dbReference type="Gene3D" id="3.40.50.300">
    <property type="entry name" value="P-loop containing nucleotide triphosphate hydrolases"/>
    <property type="match status" value="1"/>
</dbReference>
<dbReference type="EMBL" id="CP043504">
    <property type="protein sequence ID" value="QEO10616.1"/>
    <property type="molecule type" value="Genomic_DNA"/>
</dbReference>
<keyword evidence="1" id="KW-0813">Transport</keyword>
<evidence type="ECO:0000256" key="3">
    <source>
        <dbReference type="ARBA" id="ARBA00022840"/>
    </source>
</evidence>
<dbReference type="InterPro" id="IPR027417">
    <property type="entry name" value="P-loop_NTPase"/>
</dbReference>
<keyword evidence="2" id="KW-0547">Nucleotide-binding</keyword>
<dbReference type="InterPro" id="IPR017871">
    <property type="entry name" value="ABC_transporter-like_CS"/>
</dbReference>
<evidence type="ECO:0000256" key="2">
    <source>
        <dbReference type="ARBA" id="ARBA00022741"/>
    </source>
</evidence>
<gene>
    <name evidence="6" type="ORF">FLP23_11745</name>
</gene>
<feature type="domain" description="ABC transporter" evidence="5">
    <location>
        <begin position="6"/>
        <end position="241"/>
    </location>
</feature>
<evidence type="ECO:0000256" key="4">
    <source>
        <dbReference type="ARBA" id="ARBA00022967"/>
    </source>
</evidence>
<keyword evidence="7" id="KW-1185">Reference proteome</keyword>
<dbReference type="SMART" id="SM00382">
    <property type="entry name" value="AAA"/>
    <property type="match status" value="1"/>
</dbReference>
<dbReference type="SUPFAM" id="SSF52540">
    <property type="entry name" value="P-loop containing nucleoside triphosphate hydrolases"/>
    <property type="match status" value="1"/>
</dbReference>
<dbReference type="Proteomes" id="UP000322159">
    <property type="component" value="Chromosome"/>
</dbReference>
<dbReference type="PANTHER" id="PTHR42794:SF1">
    <property type="entry name" value="HEMIN IMPORT ATP-BINDING PROTEIN HMUV"/>
    <property type="match status" value="1"/>
</dbReference>
<dbReference type="GO" id="GO:0016887">
    <property type="term" value="F:ATP hydrolysis activity"/>
    <property type="evidence" value="ECO:0007669"/>
    <property type="project" value="InterPro"/>
</dbReference>
<dbReference type="OrthoDB" id="5296765at2"/>
<dbReference type="CDD" id="cd03214">
    <property type="entry name" value="ABC_Iron-Siderophores_B12_Hemin"/>
    <property type="match status" value="1"/>
</dbReference>
<sequence>MTGAPFEVRDVTVRIAGRTIVDKVAFAAPRGGFTALVGPNGAGKSTLLRAIAGVERTTSGAVHHDGEELLALPRRRRARVLALVEQDATTELPLTGRDVVRLGRSPHESVLGGGDPEADAIVENALARAGAAAFAEREVTTLSGGERQRVLIARALAQQPRVLLLDEPTNHLDLAAQLDIVELVRGVTADGVTVVAAVHDLSLAAAHADAVVVLSEGRVVAHGATEQTLTPERIREVFGVAAEWTRNPLTGRPLLAVGPA</sequence>
<dbReference type="InterPro" id="IPR003593">
    <property type="entry name" value="AAA+_ATPase"/>
</dbReference>
<protein>
    <submittedName>
        <fullName evidence="6">ATP-binding cassette domain-containing protein</fullName>
    </submittedName>
</protein>
<keyword evidence="4" id="KW-1278">Translocase</keyword>
<evidence type="ECO:0000313" key="6">
    <source>
        <dbReference type="EMBL" id="QEO10616.1"/>
    </source>
</evidence>
<evidence type="ECO:0000313" key="7">
    <source>
        <dbReference type="Proteomes" id="UP000322159"/>
    </source>
</evidence>
<evidence type="ECO:0000256" key="1">
    <source>
        <dbReference type="ARBA" id="ARBA00022448"/>
    </source>
</evidence>
<dbReference type="Pfam" id="PF00005">
    <property type="entry name" value="ABC_tran"/>
    <property type="match status" value="1"/>
</dbReference>